<protein>
    <submittedName>
        <fullName evidence="2">Uncharacterized protein</fullName>
    </submittedName>
</protein>
<reference evidence="2" key="1">
    <citation type="journal article" date="2020" name="Nature">
        <title>Giant virus diversity and host interactions through global metagenomics.</title>
        <authorList>
            <person name="Schulz F."/>
            <person name="Roux S."/>
            <person name="Paez-Espino D."/>
            <person name="Jungbluth S."/>
            <person name="Walsh D.A."/>
            <person name="Denef V.J."/>
            <person name="McMahon K.D."/>
            <person name="Konstantinidis K.T."/>
            <person name="Eloe-Fadrosh E.A."/>
            <person name="Kyrpides N.C."/>
            <person name="Woyke T."/>
        </authorList>
    </citation>
    <scope>NUCLEOTIDE SEQUENCE</scope>
    <source>
        <strain evidence="2">GVMAG-M-3300009161-30</strain>
    </source>
</reference>
<name>A0A6C0EU16_9ZZZZ</name>
<feature type="transmembrane region" description="Helical" evidence="1">
    <location>
        <begin position="22"/>
        <end position="42"/>
    </location>
</feature>
<dbReference type="EMBL" id="MN738944">
    <property type="protein sequence ID" value="QHT32498.1"/>
    <property type="molecule type" value="Genomic_DNA"/>
</dbReference>
<organism evidence="2">
    <name type="scientific">viral metagenome</name>
    <dbReference type="NCBI Taxonomy" id="1070528"/>
    <lineage>
        <taxon>unclassified sequences</taxon>
        <taxon>metagenomes</taxon>
        <taxon>organismal metagenomes</taxon>
    </lineage>
</organism>
<proteinExistence type="predicted"/>
<keyword evidence="1" id="KW-0812">Transmembrane</keyword>
<dbReference type="AlphaFoldDB" id="A0A6C0EU16"/>
<keyword evidence="1" id="KW-1133">Transmembrane helix</keyword>
<evidence type="ECO:0000313" key="2">
    <source>
        <dbReference type="EMBL" id="QHT32498.1"/>
    </source>
</evidence>
<accession>A0A6C0EU16</accession>
<keyword evidence="1" id="KW-0472">Membrane</keyword>
<evidence type="ECO:0000256" key="1">
    <source>
        <dbReference type="SAM" id="Phobius"/>
    </source>
</evidence>
<sequence length="223" mass="25067">MILFILYLFCIYNVYWMKSQQIYIIILAFVSIILMIGVLMLGNYAIKSGKIIECFDSATPDMGDPYTSHSVDLPINTTYSCKNMCGPMARCSITGEQCLSDIDCYGCKPIKKQDEKQEQNQKTHAAIRGQNDAGKLTTQVTPMYSVLTTDIGTQATLINDKFAPPPQYNQGVNTWRKTFNVGQELFDKRYNPGSIPYMPTYPDRVTLSGQFIDNGPLASNDFL</sequence>